<protein>
    <recommendedName>
        <fullName evidence="3">DUF1540 domain-containing protein</fullName>
    </recommendedName>
</protein>
<organism evidence="1 2">
    <name type="scientific">Neobacillus notoginsengisoli</name>
    <dbReference type="NCBI Taxonomy" id="1578198"/>
    <lineage>
        <taxon>Bacteria</taxon>
        <taxon>Bacillati</taxon>
        <taxon>Bacillota</taxon>
        <taxon>Bacilli</taxon>
        <taxon>Bacillales</taxon>
        <taxon>Bacillaceae</taxon>
        <taxon>Neobacillus</taxon>
    </lineage>
</organism>
<evidence type="ECO:0008006" key="3">
    <source>
        <dbReference type="Google" id="ProtNLM"/>
    </source>
</evidence>
<dbReference type="EMBL" id="QWEG01000012">
    <property type="protein sequence ID" value="RHW36036.1"/>
    <property type="molecule type" value="Genomic_DNA"/>
</dbReference>
<dbReference type="Proteomes" id="UP000284416">
    <property type="component" value="Unassembled WGS sequence"/>
</dbReference>
<gene>
    <name evidence="1" type="ORF">D1B31_18300</name>
</gene>
<evidence type="ECO:0000313" key="2">
    <source>
        <dbReference type="Proteomes" id="UP000284416"/>
    </source>
</evidence>
<evidence type="ECO:0000313" key="1">
    <source>
        <dbReference type="EMBL" id="RHW36036.1"/>
    </source>
</evidence>
<accession>A0A417YQN6</accession>
<keyword evidence="2" id="KW-1185">Reference proteome</keyword>
<reference evidence="1 2" key="1">
    <citation type="journal article" date="2017" name="Int. J. Syst. Evol. Microbiol.">
        <title>Bacillus notoginsengisoli sp. nov., a novel bacterium isolated from the rhizosphere of Panax notoginseng.</title>
        <authorList>
            <person name="Zhang M.Y."/>
            <person name="Cheng J."/>
            <person name="Cai Y."/>
            <person name="Zhang T.Y."/>
            <person name="Wu Y.Y."/>
            <person name="Manikprabhu D."/>
            <person name="Li W.J."/>
            <person name="Zhang Y.X."/>
        </authorList>
    </citation>
    <scope>NUCLEOTIDE SEQUENCE [LARGE SCALE GENOMIC DNA]</scope>
    <source>
        <strain evidence="1 2">JCM 30743</strain>
    </source>
</reference>
<sequence length="70" mass="8151">MAHEFSCCSAFKECNYGKLECVFIETEPGKKERCRCYQINHSKINITNKEVNKKLESSIQNNSEEQLSLF</sequence>
<name>A0A417YQN6_9BACI</name>
<comment type="caution">
    <text evidence="1">The sequence shown here is derived from an EMBL/GenBank/DDBJ whole genome shotgun (WGS) entry which is preliminary data.</text>
</comment>
<dbReference type="RefSeq" id="WP_118923110.1">
    <property type="nucleotide sequence ID" value="NZ_QWEG01000012.1"/>
</dbReference>
<dbReference type="OrthoDB" id="2943719at2"/>
<dbReference type="AlphaFoldDB" id="A0A417YQN6"/>
<proteinExistence type="predicted"/>